<organism evidence="2 3">
    <name type="scientific">Eumeta variegata</name>
    <name type="common">Bagworm moth</name>
    <name type="synonym">Eumeta japonica</name>
    <dbReference type="NCBI Taxonomy" id="151549"/>
    <lineage>
        <taxon>Eukaryota</taxon>
        <taxon>Metazoa</taxon>
        <taxon>Ecdysozoa</taxon>
        <taxon>Arthropoda</taxon>
        <taxon>Hexapoda</taxon>
        <taxon>Insecta</taxon>
        <taxon>Pterygota</taxon>
        <taxon>Neoptera</taxon>
        <taxon>Endopterygota</taxon>
        <taxon>Lepidoptera</taxon>
        <taxon>Glossata</taxon>
        <taxon>Ditrysia</taxon>
        <taxon>Tineoidea</taxon>
        <taxon>Psychidae</taxon>
        <taxon>Oiketicinae</taxon>
        <taxon>Eumeta</taxon>
    </lineage>
</organism>
<dbReference type="EMBL" id="BGZK01000733">
    <property type="protein sequence ID" value="GBP58340.1"/>
    <property type="molecule type" value="Genomic_DNA"/>
</dbReference>
<feature type="region of interest" description="Disordered" evidence="1">
    <location>
        <begin position="254"/>
        <end position="276"/>
    </location>
</feature>
<proteinExistence type="predicted"/>
<evidence type="ECO:0000313" key="3">
    <source>
        <dbReference type="Proteomes" id="UP000299102"/>
    </source>
</evidence>
<accession>A0A4C1X5A6</accession>
<protein>
    <submittedName>
        <fullName evidence="2">Uncharacterized protein</fullName>
    </submittedName>
</protein>
<keyword evidence="3" id="KW-1185">Reference proteome</keyword>
<reference evidence="2 3" key="1">
    <citation type="journal article" date="2019" name="Commun. Biol.">
        <title>The bagworm genome reveals a unique fibroin gene that provides high tensile strength.</title>
        <authorList>
            <person name="Kono N."/>
            <person name="Nakamura H."/>
            <person name="Ohtoshi R."/>
            <person name="Tomita M."/>
            <person name="Numata K."/>
            <person name="Arakawa K."/>
        </authorList>
    </citation>
    <scope>NUCLEOTIDE SEQUENCE [LARGE SCALE GENOMIC DNA]</scope>
</reference>
<feature type="compositionally biased region" description="Polar residues" evidence="1">
    <location>
        <begin position="267"/>
        <end position="276"/>
    </location>
</feature>
<comment type="caution">
    <text evidence="2">The sequence shown here is derived from an EMBL/GenBank/DDBJ whole genome shotgun (WGS) entry which is preliminary data.</text>
</comment>
<evidence type="ECO:0000256" key="1">
    <source>
        <dbReference type="SAM" id="MobiDB-lite"/>
    </source>
</evidence>
<evidence type="ECO:0000313" key="2">
    <source>
        <dbReference type="EMBL" id="GBP58340.1"/>
    </source>
</evidence>
<sequence>MIPVNVSSRTLDDEDLDYCDEEEDYSEIGIEDASTSPGITDLLNTMFSDGVGTGEYQLLSLHISNIGWPFLTPGDTSVTDEGSGDTSFTTDAESEFTQESGSGTEFTLVVSGSTTKLSNSTEFIKQISVSLTKSVDIFLSKMTTKSSRSNMTSKIISGAMGTGESSKNSSTTEGVFGCSVVAIGCLRSSPLDHPFSLVCHCMLVSLRAAFCSVGLCACMSVCGAAQRTSRGDSYATFALVLVIYSGGRTVYTPSPRTVSAPRERSASPHSRYQSLF</sequence>
<gene>
    <name evidence="2" type="ORF">EVAR_40906_1</name>
</gene>
<dbReference type="AlphaFoldDB" id="A0A4C1X5A6"/>
<dbReference type="Proteomes" id="UP000299102">
    <property type="component" value="Unassembled WGS sequence"/>
</dbReference>
<name>A0A4C1X5A6_EUMVA</name>